<feature type="region of interest" description="Disordered" evidence="2">
    <location>
        <begin position="686"/>
        <end position="768"/>
    </location>
</feature>
<gene>
    <name evidence="4" type="ORF">C2G38_2041738</name>
</gene>
<dbReference type="Proteomes" id="UP000266673">
    <property type="component" value="Unassembled WGS sequence"/>
</dbReference>
<dbReference type="EMBL" id="QKWP01001013">
    <property type="protein sequence ID" value="RIB12555.1"/>
    <property type="molecule type" value="Genomic_DNA"/>
</dbReference>
<evidence type="ECO:0000256" key="1">
    <source>
        <dbReference type="SAM" id="Coils"/>
    </source>
</evidence>
<sequence length="768" mass="88396">MSTVSPSSSSAKKPWFCISERLRRELFPNSEEGVILQEIEQSERYNNIEKQTRLKKLKDMKHQNKRLHKKQNRDRENTSEDKIIKMEEVTTGQNELTLEDGFLDEETVTLTPKEEPRIQKLSEMLEESDNVEVKLEEEEQEVDVESSESSTTPKEKGESEQIKSEDCDTEEDEEEEVVDIPRRSQPRRTAKNNFYNNRPKEIPTRRSSTRQVKEEFKGRDIVFVDPLDLKAKFWWPAMIVPNDEIDETMDVDGKLEVHLLARKFLVRYFEDMTYSVVEAKGLRHFRIDGEPYQSFVKVDGFSVHIGVRRALKCIQKGEPIKAFRWDYWKRPASIESGENHHNSSPTSIRRHKASTPSPSKRIEIPINMFGEHSTTTTLEGNTQNKGRTNKRSSVSNRHASQSTEENTSGSPGSGMDIDSEIVSPTRRNSSLSNGRNSRSITSRKNSIVKNSDEEESPTKKIPKRRRSTASETSDGKRRRNMVNNECTDKYEEKSVRSTSSDKSDGKRRRSVGSDKSDRSDRSYQIINNCRTNRTTCRKNNGSSLTESMDQDNSTTVTSPISLVESTIVDEPSEIETVAIPSVNSPTEQSEEPIEIMEEESSFKLNKQEELSISEISDEARENIARFNFDNPTLSKEAKANLFVEGIKELKELWRDYRESKRQMKKLETELRLKKLAELRGTNAIIDDDDDEIGNESDVDYSDYENRVENGHDQDIDEDDENDNEEDEDEDEYVGEDEEQEIGLEDTQVITRSTRMSNGKRSNTLYSTV</sequence>
<feature type="region of interest" description="Disordered" evidence="2">
    <location>
        <begin position="53"/>
        <end position="210"/>
    </location>
</feature>
<reference evidence="4 5" key="1">
    <citation type="submission" date="2018-06" db="EMBL/GenBank/DDBJ databases">
        <title>Comparative genomics reveals the genomic features of Rhizophagus irregularis, R. cerebriforme, R. diaphanum and Gigaspora rosea, and their symbiotic lifestyle signature.</title>
        <authorList>
            <person name="Morin E."/>
            <person name="San Clemente H."/>
            <person name="Chen E.C.H."/>
            <person name="De La Providencia I."/>
            <person name="Hainaut M."/>
            <person name="Kuo A."/>
            <person name="Kohler A."/>
            <person name="Murat C."/>
            <person name="Tang N."/>
            <person name="Roy S."/>
            <person name="Loubradou J."/>
            <person name="Henrissat B."/>
            <person name="Grigoriev I.V."/>
            <person name="Corradi N."/>
            <person name="Roux C."/>
            <person name="Martin F.M."/>
        </authorList>
    </citation>
    <scope>NUCLEOTIDE SEQUENCE [LARGE SCALE GENOMIC DNA]</scope>
    <source>
        <strain evidence="4 5">DAOM 194757</strain>
    </source>
</reference>
<dbReference type="SUPFAM" id="SSF63748">
    <property type="entry name" value="Tudor/PWWP/MBT"/>
    <property type="match status" value="1"/>
</dbReference>
<feature type="compositionally biased region" description="Basic residues" evidence="2">
    <location>
        <begin position="53"/>
        <end position="72"/>
    </location>
</feature>
<protein>
    <recommendedName>
        <fullName evidence="3">PWWP domain-containing protein</fullName>
    </recommendedName>
</protein>
<feature type="compositionally biased region" description="Basic and acidic residues" evidence="2">
    <location>
        <begin position="703"/>
        <end position="713"/>
    </location>
</feature>
<feature type="compositionally biased region" description="Polar residues" evidence="2">
    <location>
        <begin position="440"/>
        <end position="449"/>
    </location>
</feature>
<feature type="compositionally biased region" description="Polar residues" evidence="2">
    <location>
        <begin position="747"/>
        <end position="768"/>
    </location>
</feature>
<feature type="compositionally biased region" description="Polar residues" evidence="2">
    <location>
        <begin position="522"/>
        <end position="556"/>
    </location>
</feature>
<keyword evidence="5" id="KW-1185">Reference proteome</keyword>
<dbReference type="Gene3D" id="2.30.30.140">
    <property type="match status" value="1"/>
</dbReference>
<feature type="compositionally biased region" description="Acidic residues" evidence="2">
    <location>
        <begin position="124"/>
        <end position="146"/>
    </location>
</feature>
<feature type="domain" description="PWWP" evidence="3">
    <location>
        <begin position="230"/>
        <end position="287"/>
    </location>
</feature>
<evidence type="ECO:0000259" key="3">
    <source>
        <dbReference type="Pfam" id="PF00855"/>
    </source>
</evidence>
<feature type="coiled-coil region" evidence="1">
    <location>
        <begin position="649"/>
        <end position="676"/>
    </location>
</feature>
<dbReference type="InterPro" id="IPR000313">
    <property type="entry name" value="PWWP_dom"/>
</dbReference>
<feature type="compositionally biased region" description="Basic and acidic residues" evidence="2">
    <location>
        <begin position="511"/>
        <end position="521"/>
    </location>
</feature>
<feature type="compositionally biased region" description="Acidic residues" evidence="2">
    <location>
        <begin position="714"/>
        <end position="743"/>
    </location>
</feature>
<dbReference type="CDD" id="cd05162">
    <property type="entry name" value="PWWP"/>
    <property type="match status" value="1"/>
</dbReference>
<dbReference type="AlphaFoldDB" id="A0A397UQG7"/>
<organism evidence="4 5">
    <name type="scientific">Gigaspora rosea</name>
    <dbReference type="NCBI Taxonomy" id="44941"/>
    <lineage>
        <taxon>Eukaryota</taxon>
        <taxon>Fungi</taxon>
        <taxon>Fungi incertae sedis</taxon>
        <taxon>Mucoromycota</taxon>
        <taxon>Glomeromycotina</taxon>
        <taxon>Glomeromycetes</taxon>
        <taxon>Diversisporales</taxon>
        <taxon>Gigasporaceae</taxon>
        <taxon>Gigaspora</taxon>
    </lineage>
</organism>
<feature type="compositionally biased region" description="Acidic residues" evidence="2">
    <location>
        <begin position="97"/>
        <end position="107"/>
    </location>
</feature>
<comment type="caution">
    <text evidence="4">The sequence shown here is derived from an EMBL/GenBank/DDBJ whole genome shotgun (WGS) entry which is preliminary data.</text>
</comment>
<keyword evidence="1" id="KW-0175">Coiled coil</keyword>
<feature type="compositionally biased region" description="Acidic residues" evidence="2">
    <location>
        <begin position="167"/>
        <end position="178"/>
    </location>
</feature>
<proteinExistence type="predicted"/>
<evidence type="ECO:0000313" key="4">
    <source>
        <dbReference type="EMBL" id="RIB12555.1"/>
    </source>
</evidence>
<dbReference type="Pfam" id="PF00855">
    <property type="entry name" value="PWWP"/>
    <property type="match status" value="1"/>
</dbReference>
<feature type="region of interest" description="Disordered" evidence="2">
    <location>
        <begin position="334"/>
        <end position="556"/>
    </location>
</feature>
<evidence type="ECO:0000256" key="2">
    <source>
        <dbReference type="SAM" id="MobiDB-lite"/>
    </source>
</evidence>
<feature type="compositionally biased region" description="Acidic residues" evidence="2">
    <location>
        <begin position="686"/>
        <end position="702"/>
    </location>
</feature>
<feature type="compositionally biased region" description="Polar residues" evidence="2">
    <location>
        <begin position="372"/>
        <end position="410"/>
    </location>
</feature>
<feature type="compositionally biased region" description="Basic and acidic residues" evidence="2">
    <location>
        <begin position="486"/>
        <end position="504"/>
    </location>
</feature>
<accession>A0A397UQG7</accession>
<feature type="compositionally biased region" description="Basic and acidic residues" evidence="2">
    <location>
        <begin position="73"/>
        <end position="88"/>
    </location>
</feature>
<dbReference type="OrthoDB" id="641149at2759"/>
<feature type="compositionally biased region" description="Basic and acidic residues" evidence="2">
    <location>
        <begin position="153"/>
        <end position="166"/>
    </location>
</feature>
<name>A0A397UQG7_9GLOM</name>
<evidence type="ECO:0000313" key="5">
    <source>
        <dbReference type="Proteomes" id="UP000266673"/>
    </source>
</evidence>
<feature type="compositionally biased region" description="Low complexity" evidence="2">
    <location>
        <begin position="426"/>
        <end position="439"/>
    </location>
</feature>